<dbReference type="PATRIC" id="fig|405444.3.peg.495"/>
<proteinExistence type="predicted"/>
<dbReference type="InterPro" id="IPR052036">
    <property type="entry name" value="Hydrolase/PRTase-associated"/>
</dbReference>
<sequence length="418" mass="46230">MNRLPSAATLLALLLACLTVAACAADAPLHPLRADIPAQDDFADLAPLGAAIGDKRIVMLDELTHGEGNVYAYKARVVRYLHAHKGFDVLVLESGFFDVARLWRLRQPVRQLAPGNIFYMYANSAEVWPLFDYLDAQRSSTRPLELAGLDGRLSGSLSRKELVPQLRAHLSRQPLDAPQTLRLERHLDQTQRLLDGHLLKADVAEQAQFLRDAQWLESLLPAPAGAHGADVFSSDGFWRRVNASLQRMAEVAWQRRPFDEHDPVMAGNLQWLMEQAYPGRKVVVWGHYAHLNRLGGYRDGHPGGLPPVDNVTRALPAALQAQTYVLHFAGAQGRYLDYVDQRVIEVPAGSGVLEPTLTAASPSGAVFVDLHAGALPGEVDPASRLWSMDYRETLSLPEARQRFDGLLLLDRITPASYQ</sequence>
<dbReference type="OrthoDB" id="9810066at2"/>
<dbReference type="InterPro" id="IPR007815">
    <property type="entry name" value="Emycin_Estase"/>
</dbReference>
<gene>
    <name evidence="2" type="ORF">ABB26_07420</name>
</gene>
<evidence type="ECO:0000256" key="1">
    <source>
        <dbReference type="SAM" id="SignalP"/>
    </source>
</evidence>
<dbReference type="SUPFAM" id="SSF159501">
    <property type="entry name" value="EreA/ChaN-like"/>
    <property type="match status" value="1"/>
</dbReference>
<dbReference type="GO" id="GO:0046677">
    <property type="term" value="P:response to antibiotic"/>
    <property type="evidence" value="ECO:0007669"/>
    <property type="project" value="InterPro"/>
</dbReference>
<evidence type="ECO:0000313" key="3">
    <source>
        <dbReference type="Proteomes" id="UP000050864"/>
    </source>
</evidence>
<dbReference type="Pfam" id="PF05139">
    <property type="entry name" value="Erythro_esteras"/>
    <property type="match status" value="1"/>
</dbReference>
<keyword evidence="1" id="KW-0732">Signal</keyword>
<name>A0A0R0CE27_9GAMM</name>
<dbReference type="PROSITE" id="PS51257">
    <property type="entry name" value="PROKAR_LIPOPROTEIN"/>
    <property type="match status" value="1"/>
</dbReference>
<dbReference type="Proteomes" id="UP000050864">
    <property type="component" value="Unassembled WGS sequence"/>
</dbReference>
<feature type="chain" id="PRO_5006393897" description="Erythromycin esterase" evidence="1">
    <location>
        <begin position="25"/>
        <end position="418"/>
    </location>
</feature>
<dbReference type="PANTHER" id="PTHR31299">
    <property type="entry name" value="ESTERASE, PUTATIVE (AFU_ORTHOLOGUE AFUA_1G05850)-RELATED"/>
    <property type="match status" value="1"/>
</dbReference>
<comment type="caution">
    <text evidence="2">The sequence shown here is derived from an EMBL/GenBank/DDBJ whole genome shotgun (WGS) entry which is preliminary data.</text>
</comment>
<keyword evidence="3" id="KW-1185">Reference proteome</keyword>
<reference evidence="2 3" key="1">
    <citation type="submission" date="2015-05" db="EMBL/GenBank/DDBJ databases">
        <title>Genome sequencing and analysis of members of genus Stenotrophomonas.</title>
        <authorList>
            <person name="Patil P.P."/>
            <person name="Midha S."/>
            <person name="Patil P.B."/>
        </authorList>
    </citation>
    <scope>NUCLEOTIDE SEQUENCE [LARGE SCALE GENOMIC DNA]</scope>
    <source>
        <strain evidence="2 3">DSM 18929</strain>
    </source>
</reference>
<dbReference type="STRING" id="405444.ABB26_07420"/>
<dbReference type="AlphaFoldDB" id="A0A0R0CE27"/>
<feature type="signal peptide" evidence="1">
    <location>
        <begin position="1"/>
        <end position="24"/>
    </location>
</feature>
<dbReference type="EMBL" id="LDJI01000013">
    <property type="protein sequence ID" value="KRG64446.1"/>
    <property type="molecule type" value="Genomic_DNA"/>
</dbReference>
<dbReference type="Gene3D" id="3.40.1660.10">
    <property type="entry name" value="EreA-like (biosynthetic domain)"/>
    <property type="match status" value="2"/>
</dbReference>
<dbReference type="PANTHER" id="PTHR31299:SF0">
    <property type="entry name" value="ESTERASE, PUTATIVE (AFU_ORTHOLOGUE AFUA_1G05850)-RELATED"/>
    <property type="match status" value="1"/>
</dbReference>
<evidence type="ECO:0000313" key="2">
    <source>
        <dbReference type="EMBL" id="KRG64446.1"/>
    </source>
</evidence>
<evidence type="ECO:0008006" key="4">
    <source>
        <dbReference type="Google" id="ProtNLM"/>
    </source>
</evidence>
<dbReference type="CDD" id="cd14728">
    <property type="entry name" value="Ere-like"/>
    <property type="match status" value="1"/>
</dbReference>
<dbReference type="RefSeq" id="WP_057633047.1">
    <property type="nucleotide sequence ID" value="NZ_LDJI01000013.1"/>
</dbReference>
<accession>A0A0R0CE27</accession>
<protein>
    <recommendedName>
        <fullName evidence="4">Erythromycin esterase</fullName>
    </recommendedName>
</protein>
<organism evidence="2 3">
    <name type="scientific">Stenotrophomonas humi</name>
    <dbReference type="NCBI Taxonomy" id="405444"/>
    <lineage>
        <taxon>Bacteria</taxon>
        <taxon>Pseudomonadati</taxon>
        <taxon>Pseudomonadota</taxon>
        <taxon>Gammaproteobacteria</taxon>
        <taxon>Lysobacterales</taxon>
        <taxon>Lysobacteraceae</taxon>
        <taxon>Stenotrophomonas</taxon>
    </lineage>
</organism>